<dbReference type="Gene3D" id="2.150.10.10">
    <property type="entry name" value="Serralysin-like metalloprotease, C-terminal"/>
    <property type="match status" value="5"/>
</dbReference>
<reference evidence="10" key="1">
    <citation type="journal article" date="2019" name="Int. J. Syst. Evol. Microbiol.">
        <title>The Global Catalogue of Microorganisms (GCM) 10K type strain sequencing project: providing services to taxonomists for standard genome sequencing and annotation.</title>
        <authorList>
            <consortium name="The Broad Institute Genomics Platform"/>
            <consortium name="The Broad Institute Genome Sequencing Center for Infectious Disease"/>
            <person name="Wu L."/>
            <person name="Ma J."/>
        </authorList>
    </citation>
    <scope>NUCLEOTIDE SEQUENCE [LARGE SCALE GENOMIC DNA]</scope>
    <source>
        <strain evidence="10">CGMCC 1.15304</strain>
    </source>
</reference>
<feature type="region of interest" description="Disordered" evidence="8">
    <location>
        <begin position="379"/>
        <end position="478"/>
    </location>
</feature>
<dbReference type="InterPro" id="IPR011049">
    <property type="entry name" value="Serralysin-like_metalloprot_C"/>
</dbReference>
<accession>A0ABV8U978</accession>
<dbReference type="PANTHER" id="PTHR38340:SF1">
    <property type="entry name" value="S-LAYER PROTEIN"/>
    <property type="match status" value="1"/>
</dbReference>
<dbReference type="InterPro" id="IPR003995">
    <property type="entry name" value="RTX_toxin_determinant-A"/>
</dbReference>
<evidence type="ECO:0000256" key="5">
    <source>
        <dbReference type="ARBA" id="ARBA00022737"/>
    </source>
</evidence>
<feature type="compositionally biased region" description="Gly residues" evidence="8">
    <location>
        <begin position="379"/>
        <end position="389"/>
    </location>
</feature>
<dbReference type="InterPro" id="IPR018511">
    <property type="entry name" value="Hemolysin-typ_Ca-bd_CS"/>
</dbReference>
<dbReference type="PROSITE" id="PS00330">
    <property type="entry name" value="HEMOLYSIN_CALCIUM"/>
    <property type="match status" value="2"/>
</dbReference>
<keyword evidence="4" id="KW-0800">Toxin</keyword>
<dbReference type="Pfam" id="PF00353">
    <property type="entry name" value="HemolysinCabind"/>
    <property type="match status" value="6"/>
</dbReference>
<feature type="region of interest" description="Disordered" evidence="8">
    <location>
        <begin position="537"/>
        <end position="559"/>
    </location>
</feature>
<comment type="caution">
    <text evidence="9">The sequence shown here is derived from an EMBL/GenBank/DDBJ whole genome shotgun (WGS) entry which is preliminary data.</text>
</comment>
<dbReference type="InterPro" id="IPR001343">
    <property type="entry name" value="Hemolysn_Ca-bd"/>
</dbReference>
<evidence type="ECO:0000256" key="3">
    <source>
        <dbReference type="ARBA" id="ARBA00022525"/>
    </source>
</evidence>
<dbReference type="PRINTS" id="PR01488">
    <property type="entry name" value="RTXTOXINA"/>
</dbReference>
<dbReference type="SUPFAM" id="SSF51120">
    <property type="entry name" value="beta-Roll"/>
    <property type="match status" value="5"/>
</dbReference>
<feature type="compositionally biased region" description="Gly residues" evidence="8">
    <location>
        <begin position="405"/>
        <end position="419"/>
    </location>
</feature>
<evidence type="ECO:0000256" key="2">
    <source>
        <dbReference type="ARBA" id="ARBA00004613"/>
    </source>
</evidence>
<feature type="compositionally biased region" description="Low complexity" evidence="8">
    <location>
        <begin position="468"/>
        <end position="478"/>
    </location>
</feature>
<evidence type="ECO:0000256" key="1">
    <source>
        <dbReference type="ARBA" id="ARBA00004370"/>
    </source>
</evidence>
<dbReference type="InterPro" id="IPR050557">
    <property type="entry name" value="RTX_toxin/Mannuronan_C5-epim"/>
</dbReference>
<evidence type="ECO:0000256" key="7">
    <source>
        <dbReference type="ARBA" id="ARBA00023136"/>
    </source>
</evidence>
<dbReference type="Proteomes" id="UP001595776">
    <property type="component" value="Unassembled WGS sequence"/>
</dbReference>
<evidence type="ECO:0000256" key="8">
    <source>
        <dbReference type="SAM" id="MobiDB-lite"/>
    </source>
</evidence>
<comment type="subcellular location">
    <subcellularLocation>
        <location evidence="1">Membrane</location>
    </subcellularLocation>
    <subcellularLocation>
        <location evidence="2">Secreted</location>
    </subcellularLocation>
</comment>
<dbReference type="PANTHER" id="PTHR38340">
    <property type="entry name" value="S-LAYER PROTEIN"/>
    <property type="match status" value="1"/>
</dbReference>
<evidence type="ECO:0000313" key="9">
    <source>
        <dbReference type="EMBL" id="MFC4347185.1"/>
    </source>
</evidence>
<keyword evidence="10" id="KW-1185">Reference proteome</keyword>
<dbReference type="EMBL" id="JBHSCR010000003">
    <property type="protein sequence ID" value="MFC4347185.1"/>
    <property type="molecule type" value="Genomic_DNA"/>
</dbReference>
<keyword evidence="7" id="KW-0472">Membrane</keyword>
<evidence type="ECO:0000256" key="6">
    <source>
        <dbReference type="ARBA" id="ARBA00023026"/>
    </source>
</evidence>
<sequence length="654" mass="66478">MSVIRGTDGDDTLVGGAGDSLYGRDGADVYVIDVAGTTIDGDPVSVAEDSSDGEVYSGDDTIDLSANAASISNIVFGWEDGGLELLVYDDNGVFVGKAEIDEATDGAYTGEVEYLRLGDGVYALPAGLSAAEMNGMFNHGATSGNDTIRIGVNVGQYISALAGNDTFIIQGDGIGLYGGDGDDIYEIAWDDDLLTGEVFATTIWDGRLGGHDGQDVLDLSAFVSSLDQLVFVDDEEEDLIIRVHDEEGVLLGVVNIIDQYYDHPGKVETLVFNGGELSLSGYGDVRELNSRVMHGTSDAADTLFSRADDEAIFTYGGDDTVTITHENVEVNTGDGDDRVNASGIHANVNGGAGDDRLLGGDGGQALRGGDGNDYIRGGAGVDGMSGGDGNDSLWAGADDDSGDQMDGGAGDDIIGGGAGDDTLSGGAGSDILFGGEGNDAISAGRPSRHDNPDDDDLSPNQAWGGAGDDTLLGGADADTMGGGLGDDWLQGGDGNDILFAGKEGADVLSGDGGDDLIFAGSGDDLVRGDLGNDELYGGTGNDSVRGGQNNDTLYGGAGDDTLIGNEGDDVLRPGAGSDILRFSAGSGNDTVEGFSVSEDALALSWTVSEFTDAESVLAAATDTADGVLIDLGGGDSVLLTGLTVSDLVDADFIF</sequence>
<protein>
    <submittedName>
        <fullName evidence="9">Calcium-binding protein</fullName>
    </submittedName>
</protein>
<name>A0ABV8U978_9PROT</name>
<evidence type="ECO:0000256" key="4">
    <source>
        <dbReference type="ARBA" id="ARBA00022656"/>
    </source>
</evidence>
<keyword evidence="6" id="KW-0843">Virulence</keyword>
<dbReference type="RefSeq" id="WP_068149836.1">
    <property type="nucleotide sequence ID" value="NZ_JBHSCR010000003.1"/>
</dbReference>
<gene>
    <name evidence="9" type="ORF">ACFO5Q_04950</name>
</gene>
<dbReference type="PRINTS" id="PR00313">
    <property type="entry name" value="CABNDNGRPT"/>
</dbReference>
<keyword evidence="3" id="KW-0964">Secreted</keyword>
<keyword evidence="5" id="KW-0677">Repeat</keyword>
<evidence type="ECO:0000313" key="10">
    <source>
        <dbReference type="Proteomes" id="UP001595776"/>
    </source>
</evidence>
<proteinExistence type="predicted"/>
<organism evidence="9 10">
    <name type="scientific">Kordiimonas lipolytica</name>
    <dbReference type="NCBI Taxonomy" id="1662421"/>
    <lineage>
        <taxon>Bacteria</taxon>
        <taxon>Pseudomonadati</taxon>
        <taxon>Pseudomonadota</taxon>
        <taxon>Alphaproteobacteria</taxon>
        <taxon>Kordiimonadales</taxon>
        <taxon>Kordiimonadaceae</taxon>
        <taxon>Kordiimonas</taxon>
    </lineage>
</organism>